<keyword evidence="2" id="KW-0238">DNA-binding</keyword>
<sequence length="108" mass="12164">METYFPDFRNQRYPALFTTNDMLVLGAMKLLLDRGVQIPQEVAVLGYDDIELGRMYSPSLSTVSVDTAGIGRDAVELLDKLIRGEADLPKLVEYESHVVKRQSTEGRE</sequence>
<evidence type="ECO:0000256" key="2">
    <source>
        <dbReference type="ARBA" id="ARBA00023125"/>
    </source>
</evidence>
<dbReference type="PANTHER" id="PTHR30146:SF109">
    <property type="entry name" value="HTH-TYPE TRANSCRIPTIONAL REGULATOR GALS"/>
    <property type="match status" value="1"/>
</dbReference>
<dbReference type="InterPro" id="IPR046335">
    <property type="entry name" value="LacI/GalR-like_sensor"/>
</dbReference>
<evidence type="ECO:0000313" key="5">
    <source>
        <dbReference type="EMBL" id="MEA3569707.1"/>
    </source>
</evidence>
<dbReference type="EMBL" id="JAYERP010000001">
    <property type="protein sequence ID" value="MEA3569707.1"/>
    <property type="molecule type" value="Genomic_DNA"/>
</dbReference>
<keyword evidence="6" id="KW-1185">Reference proteome</keyword>
<evidence type="ECO:0000256" key="3">
    <source>
        <dbReference type="ARBA" id="ARBA00023163"/>
    </source>
</evidence>
<proteinExistence type="predicted"/>
<evidence type="ECO:0000313" key="6">
    <source>
        <dbReference type="Proteomes" id="UP001292216"/>
    </source>
</evidence>
<evidence type="ECO:0000256" key="1">
    <source>
        <dbReference type="ARBA" id="ARBA00023015"/>
    </source>
</evidence>
<dbReference type="SUPFAM" id="SSF53822">
    <property type="entry name" value="Periplasmic binding protein-like I"/>
    <property type="match status" value="1"/>
</dbReference>
<comment type="caution">
    <text evidence="5">The sequence shown here is derived from an EMBL/GenBank/DDBJ whole genome shotgun (WGS) entry which is preliminary data.</text>
</comment>
<keyword evidence="3" id="KW-0804">Transcription</keyword>
<gene>
    <name evidence="5" type="ORF">U9M73_06810</name>
</gene>
<dbReference type="Gene3D" id="3.40.50.2300">
    <property type="match status" value="1"/>
</dbReference>
<feature type="domain" description="Transcriptional regulator LacI/GalR-like sensor" evidence="4">
    <location>
        <begin position="13"/>
        <end position="104"/>
    </location>
</feature>
<dbReference type="Pfam" id="PF13377">
    <property type="entry name" value="Peripla_BP_3"/>
    <property type="match status" value="1"/>
</dbReference>
<dbReference type="InterPro" id="IPR028082">
    <property type="entry name" value="Peripla_BP_I"/>
</dbReference>
<protein>
    <submittedName>
        <fullName evidence="5">Substrate-binding domain-containing protein</fullName>
    </submittedName>
</protein>
<dbReference type="CDD" id="cd06267">
    <property type="entry name" value="PBP1_LacI_sugar_binding-like"/>
    <property type="match status" value="1"/>
</dbReference>
<reference evidence="5 6" key="1">
    <citation type="submission" date="2023-12" db="EMBL/GenBank/DDBJ databases">
        <title>Whole genome sequencing of Paenibacillus phoenicis isolated from the Phoenix Mars Lander spacecraft assembly facility.</title>
        <authorList>
            <person name="Garcia A."/>
            <person name="Venkateswaran K."/>
        </authorList>
    </citation>
    <scope>NUCLEOTIDE SEQUENCE [LARGE SCALE GENOMIC DNA]</scope>
    <source>
        <strain evidence="5 6">3PO2SA</strain>
    </source>
</reference>
<evidence type="ECO:0000259" key="4">
    <source>
        <dbReference type="Pfam" id="PF13377"/>
    </source>
</evidence>
<name>A0ABU5PJ29_9BACL</name>
<keyword evidence="1" id="KW-0805">Transcription regulation</keyword>
<dbReference type="RefSeq" id="WP_260071577.1">
    <property type="nucleotide sequence ID" value="NZ_CBCSKM010000003.1"/>
</dbReference>
<dbReference type="PANTHER" id="PTHR30146">
    <property type="entry name" value="LACI-RELATED TRANSCRIPTIONAL REPRESSOR"/>
    <property type="match status" value="1"/>
</dbReference>
<organism evidence="5 6">
    <name type="scientific">Paenibacillus phoenicis</name>
    <dbReference type="NCBI Taxonomy" id="554117"/>
    <lineage>
        <taxon>Bacteria</taxon>
        <taxon>Bacillati</taxon>
        <taxon>Bacillota</taxon>
        <taxon>Bacilli</taxon>
        <taxon>Bacillales</taxon>
        <taxon>Paenibacillaceae</taxon>
        <taxon>Paenibacillus</taxon>
    </lineage>
</organism>
<accession>A0ABU5PJ29</accession>
<dbReference type="Proteomes" id="UP001292216">
    <property type="component" value="Unassembled WGS sequence"/>
</dbReference>